<dbReference type="NCBIfam" id="TIGR02421">
    <property type="entry name" value="QEGLA"/>
    <property type="match status" value="1"/>
</dbReference>
<dbReference type="InterPro" id="IPR012548">
    <property type="entry name" value="MATCAP"/>
</dbReference>
<dbReference type="InterPro" id="IPR012656">
    <property type="entry name" value="CHP02421_QEGLA"/>
</dbReference>
<keyword evidence="4" id="KW-0482">Metalloprotease</keyword>
<evidence type="ECO:0008006" key="7">
    <source>
        <dbReference type="Google" id="ProtNLM"/>
    </source>
</evidence>
<organism evidence="5 6">
    <name type="scientific">Devosia nitrariae</name>
    <dbReference type="NCBI Taxonomy" id="2071872"/>
    <lineage>
        <taxon>Bacteria</taxon>
        <taxon>Pseudomonadati</taxon>
        <taxon>Pseudomonadota</taxon>
        <taxon>Alphaproteobacteria</taxon>
        <taxon>Hyphomicrobiales</taxon>
        <taxon>Devosiaceae</taxon>
        <taxon>Devosia</taxon>
    </lineage>
</organism>
<name>A0ABQ5W1T3_9HYPH</name>
<dbReference type="RefSeq" id="WP_284339476.1">
    <property type="nucleotide sequence ID" value="NZ_BSNS01000007.1"/>
</dbReference>
<sequence>MKSTADKKLLKTIAAALESGDPIRLDLGRGERLHIDRPQPFLCVYVGRRREPAALGIVTANSAYLLVASLGRARAIIELVGKAMVDRFGAFLVIDVGELERDRLASDAAYLPPFETTASASNDAGAQAALAAFAGAVEAVKVKFRTPRVARPGLADDPAAKLARHLTQFGCLTVRFAPIYRVPESEAVYPELLERVVANFVDAGLHAVAAFAQETKSVAVLSHRAFGRKAFIDAVARADRAMDEVARSFDFLLAVTPINADAAWEEFAQSNHERAPRFLYRPLAFGSDGLKKKLFAIRLDQFEDPVLTTLYREKQQELDLMLSLIAARETPRFVELSRALYGPVEPGLLKAAKDVLAKTQKTKRRRGADGEAVDCAFVERRARAMVKAYAFNGEEAAAIEVRDDLPAGLMVSGSRLLISRSTTMPKGRVEALLSHEVGVHLLTYFNGSAQGLHLFRNGLAGYEGIQEGLAVFAEYLAGGMTVTRLRLLAARVIGCADMLDGASFAECFARMRELGLSPALAFNLVLRLYRGGGLAKDAIYLRGLIEILSHLRAGGALDPFFMGKIAASHFSIMQELSTRGLIKPPRFAPQFLSHPEAEKRLAAATNGMSPIDMIRP</sequence>
<comment type="caution">
    <text evidence="5">The sequence shown here is derived from an EMBL/GenBank/DDBJ whole genome shotgun (WGS) entry which is preliminary data.</text>
</comment>
<reference evidence="6" key="1">
    <citation type="journal article" date="2019" name="Int. J. Syst. Evol. Microbiol.">
        <title>The Global Catalogue of Microorganisms (GCM) 10K type strain sequencing project: providing services to taxonomists for standard genome sequencing and annotation.</title>
        <authorList>
            <consortium name="The Broad Institute Genomics Platform"/>
            <consortium name="The Broad Institute Genome Sequencing Center for Infectious Disease"/>
            <person name="Wu L."/>
            <person name="Ma J."/>
        </authorList>
    </citation>
    <scope>NUCLEOTIDE SEQUENCE [LARGE SCALE GENOMIC DNA]</scope>
    <source>
        <strain evidence="6">NBRC 112416</strain>
    </source>
</reference>
<keyword evidence="2" id="KW-0645">Protease</keyword>
<evidence type="ECO:0000313" key="5">
    <source>
        <dbReference type="EMBL" id="GLQ54032.1"/>
    </source>
</evidence>
<dbReference type="PANTHER" id="PTHR31817:SF0">
    <property type="entry name" value="CHROMOSOME UNDETERMINED SCAFFOLD_67, WHOLE GENOME SHOTGUN SEQUENCE"/>
    <property type="match status" value="1"/>
</dbReference>
<dbReference type="Pfam" id="PF08014">
    <property type="entry name" value="MATCAP"/>
    <property type="match status" value="1"/>
</dbReference>
<protein>
    <recommendedName>
        <fullName evidence="7">Flavohemoglobin expression-modulating QEGLA motif protein</fullName>
    </recommendedName>
</protein>
<gene>
    <name evidence="5" type="ORF">GCM10010862_12910</name>
</gene>
<evidence type="ECO:0000256" key="1">
    <source>
        <dbReference type="ARBA" id="ARBA00001947"/>
    </source>
</evidence>
<evidence type="ECO:0000256" key="4">
    <source>
        <dbReference type="ARBA" id="ARBA00023049"/>
    </source>
</evidence>
<dbReference type="Proteomes" id="UP001156691">
    <property type="component" value="Unassembled WGS sequence"/>
</dbReference>
<proteinExistence type="predicted"/>
<dbReference type="EMBL" id="BSNS01000007">
    <property type="protein sequence ID" value="GLQ54032.1"/>
    <property type="molecule type" value="Genomic_DNA"/>
</dbReference>
<keyword evidence="6" id="KW-1185">Reference proteome</keyword>
<comment type="cofactor">
    <cofactor evidence="1">
        <name>Zn(2+)</name>
        <dbReference type="ChEBI" id="CHEBI:29105"/>
    </cofactor>
</comment>
<dbReference type="SMART" id="SM01154">
    <property type="entry name" value="DUF1704"/>
    <property type="match status" value="1"/>
</dbReference>
<evidence type="ECO:0000313" key="6">
    <source>
        <dbReference type="Proteomes" id="UP001156691"/>
    </source>
</evidence>
<accession>A0ABQ5W1T3</accession>
<keyword evidence="3" id="KW-0378">Hydrolase</keyword>
<evidence type="ECO:0000256" key="3">
    <source>
        <dbReference type="ARBA" id="ARBA00022801"/>
    </source>
</evidence>
<dbReference type="PANTHER" id="PTHR31817">
    <property type="match status" value="1"/>
</dbReference>
<evidence type="ECO:0000256" key="2">
    <source>
        <dbReference type="ARBA" id="ARBA00022670"/>
    </source>
</evidence>